<name>A0A563DHZ9_9FLAO</name>
<dbReference type="AlphaFoldDB" id="A0A563DHZ9"/>
<dbReference type="GO" id="GO:0006633">
    <property type="term" value="P:fatty acid biosynthetic process"/>
    <property type="evidence" value="ECO:0007669"/>
    <property type="project" value="InterPro"/>
</dbReference>
<protein>
    <submittedName>
        <fullName evidence="5">Ketoacyl-ACP synthase III</fullName>
    </submittedName>
</protein>
<gene>
    <name evidence="5" type="ORF">ETU09_02270</name>
</gene>
<reference evidence="5 6" key="1">
    <citation type="submission" date="2019-02" db="EMBL/GenBank/DDBJ databases">
        <title>Apibacter muscae sp. nov.: a novel member of the house fly microbiota.</title>
        <authorList>
            <person name="Park R."/>
        </authorList>
    </citation>
    <scope>NUCLEOTIDE SEQUENCE [LARGE SCALE GENOMIC DNA]</scope>
    <source>
        <strain evidence="5 6">AL1</strain>
    </source>
</reference>
<keyword evidence="6" id="KW-1185">Reference proteome</keyword>
<evidence type="ECO:0000259" key="4">
    <source>
        <dbReference type="Pfam" id="PF08545"/>
    </source>
</evidence>
<dbReference type="Pfam" id="PF08541">
    <property type="entry name" value="ACP_syn_III_C"/>
    <property type="match status" value="1"/>
</dbReference>
<evidence type="ECO:0000313" key="6">
    <source>
        <dbReference type="Proteomes" id="UP000319499"/>
    </source>
</evidence>
<dbReference type="InterPro" id="IPR013747">
    <property type="entry name" value="ACP_syn_III_C"/>
</dbReference>
<dbReference type="SUPFAM" id="SSF53901">
    <property type="entry name" value="Thiolase-like"/>
    <property type="match status" value="1"/>
</dbReference>
<dbReference type="EMBL" id="SELH01000013">
    <property type="protein sequence ID" value="TWP29825.1"/>
    <property type="molecule type" value="Genomic_DNA"/>
</dbReference>
<feature type="domain" description="Beta-ketoacyl-[acyl-carrier-protein] synthase III N-terminal" evidence="4">
    <location>
        <begin position="131"/>
        <end position="198"/>
    </location>
</feature>
<dbReference type="PANTHER" id="PTHR34069">
    <property type="entry name" value="3-OXOACYL-[ACYL-CARRIER-PROTEIN] SYNTHASE 3"/>
    <property type="match status" value="1"/>
</dbReference>
<accession>A0A563DHZ9</accession>
<evidence type="ECO:0000313" key="5">
    <source>
        <dbReference type="EMBL" id="TWP29825.1"/>
    </source>
</evidence>
<dbReference type="CDD" id="cd00830">
    <property type="entry name" value="KAS_III"/>
    <property type="match status" value="1"/>
</dbReference>
<dbReference type="InterPro" id="IPR016039">
    <property type="entry name" value="Thiolase-like"/>
</dbReference>
<evidence type="ECO:0000259" key="3">
    <source>
        <dbReference type="Pfam" id="PF08541"/>
    </source>
</evidence>
<dbReference type="RefSeq" id="WP_146261515.1">
    <property type="nucleotide sequence ID" value="NZ_SELG01000029.1"/>
</dbReference>
<dbReference type="GO" id="GO:0044550">
    <property type="term" value="P:secondary metabolite biosynthetic process"/>
    <property type="evidence" value="ECO:0007669"/>
    <property type="project" value="TreeGrafter"/>
</dbReference>
<dbReference type="Pfam" id="PF08545">
    <property type="entry name" value="ACP_syn_III"/>
    <property type="match status" value="1"/>
</dbReference>
<dbReference type="GO" id="GO:0004315">
    <property type="term" value="F:3-oxoacyl-[acyl-carrier-protein] synthase activity"/>
    <property type="evidence" value="ECO:0007669"/>
    <property type="project" value="InterPro"/>
</dbReference>
<dbReference type="OrthoDB" id="5171393at2"/>
<dbReference type="InterPro" id="IPR013751">
    <property type="entry name" value="ACP_syn_III_N"/>
</dbReference>
<keyword evidence="2" id="KW-0012">Acyltransferase</keyword>
<organism evidence="5 6">
    <name type="scientific">Apibacter muscae</name>
    <dbReference type="NCBI Taxonomy" id="2509004"/>
    <lineage>
        <taxon>Bacteria</taxon>
        <taxon>Pseudomonadati</taxon>
        <taxon>Bacteroidota</taxon>
        <taxon>Flavobacteriia</taxon>
        <taxon>Flavobacteriales</taxon>
        <taxon>Weeksellaceae</taxon>
        <taxon>Apibacter</taxon>
    </lineage>
</organism>
<evidence type="ECO:0000256" key="1">
    <source>
        <dbReference type="ARBA" id="ARBA00022679"/>
    </source>
</evidence>
<dbReference type="PANTHER" id="PTHR34069:SF2">
    <property type="entry name" value="BETA-KETOACYL-[ACYL-CARRIER-PROTEIN] SYNTHASE III"/>
    <property type="match status" value="1"/>
</dbReference>
<feature type="domain" description="Beta-ketoacyl-[acyl-carrier-protein] synthase III C-terminal" evidence="3">
    <location>
        <begin position="259"/>
        <end position="359"/>
    </location>
</feature>
<sequence length="361" mass="40169">MLQSIITGSGSYLPNKIVPNSSFEQITFFDENREPLVKSTSEIIQKFADITEITERRYIEDDSVMNSDLAAEAGKLAIENAGIDKEELDYIIVAHNFGNIDSDERQVRITPSISALTKQKLGIKNTQCKPYDMVFGCPGWNEGVILADQFIKAGIAKKILVIGSETLSRSVDPFDRNCMIFSDGAAGVVLEGREKSDEPIGILNHYTRSDNGEEVFYLTTDKSLNPEYVGSKANIRMRGRKIYEYALKYVPQAIKKVIDDAGYTITDINKVLLHQANAKMDHAMLQRLFRLYGLPISSIPEGIAPMTIQKFGNSSVATIPTMYDMMAKGNFLNQTFKSKDLVIFASVGAGMNINAILYRMP</sequence>
<dbReference type="Gene3D" id="3.40.47.10">
    <property type="match status" value="2"/>
</dbReference>
<dbReference type="Proteomes" id="UP000319499">
    <property type="component" value="Unassembled WGS sequence"/>
</dbReference>
<comment type="caution">
    <text evidence="5">The sequence shown here is derived from an EMBL/GenBank/DDBJ whole genome shotgun (WGS) entry which is preliminary data.</text>
</comment>
<proteinExistence type="predicted"/>
<evidence type="ECO:0000256" key="2">
    <source>
        <dbReference type="ARBA" id="ARBA00023315"/>
    </source>
</evidence>
<keyword evidence="1" id="KW-0808">Transferase</keyword>